<feature type="domain" description="HpaB/PvcC/4-BUDH C-terminal" evidence="1">
    <location>
        <begin position="3"/>
        <end position="108"/>
    </location>
</feature>
<dbReference type="GO" id="GO:0016627">
    <property type="term" value="F:oxidoreductase activity, acting on the CH-CH group of donors"/>
    <property type="evidence" value="ECO:0007669"/>
    <property type="project" value="InterPro"/>
</dbReference>
<dbReference type="InterPro" id="IPR024719">
    <property type="entry name" value="HpaB/PvcC/4-BUDH_C"/>
</dbReference>
<evidence type="ECO:0000313" key="2">
    <source>
        <dbReference type="EMBL" id="MPN54629.1"/>
    </source>
</evidence>
<dbReference type="InterPro" id="IPR036250">
    <property type="entry name" value="AcylCo_DH-like_C"/>
</dbReference>
<dbReference type="Gene3D" id="1.20.140.10">
    <property type="entry name" value="Butyryl-CoA Dehydrogenase, subunit A, domain 3"/>
    <property type="match status" value="1"/>
</dbReference>
<reference evidence="2" key="1">
    <citation type="submission" date="2019-08" db="EMBL/GenBank/DDBJ databases">
        <authorList>
            <person name="Kucharzyk K."/>
            <person name="Murdoch R.W."/>
            <person name="Higgins S."/>
            <person name="Loffler F."/>
        </authorList>
    </citation>
    <scope>NUCLEOTIDE SEQUENCE</scope>
</reference>
<sequence>MNKVHVATLPYETKMLAVDIAGGIAETGCMPSYIDMKSPIYGEKLLKSLKAGVSSEDRIKMARLLEWLHIGSGVPGCMHGGGSPDTAKAVVKAATKWDQYVDFARVLAKVEAPLKEEKKK</sequence>
<dbReference type="Pfam" id="PF03241">
    <property type="entry name" value="HpaB"/>
    <property type="match status" value="1"/>
</dbReference>
<evidence type="ECO:0000259" key="1">
    <source>
        <dbReference type="Pfam" id="PF03241"/>
    </source>
</evidence>
<dbReference type="EMBL" id="VSSQ01123052">
    <property type="protein sequence ID" value="MPN54629.1"/>
    <property type="molecule type" value="Genomic_DNA"/>
</dbReference>
<gene>
    <name evidence="2" type="ORF">SDC9_202301</name>
</gene>
<organism evidence="2">
    <name type="scientific">bioreactor metagenome</name>
    <dbReference type="NCBI Taxonomy" id="1076179"/>
    <lineage>
        <taxon>unclassified sequences</taxon>
        <taxon>metagenomes</taxon>
        <taxon>ecological metagenomes</taxon>
    </lineage>
</organism>
<accession>A0A645IW26</accession>
<dbReference type="AlphaFoldDB" id="A0A645IW26"/>
<name>A0A645IW26_9ZZZZ</name>
<proteinExistence type="predicted"/>
<comment type="caution">
    <text evidence="2">The sequence shown here is derived from an EMBL/GenBank/DDBJ whole genome shotgun (WGS) entry which is preliminary data.</text>
</comment>
<protein>
    <recommendedName>
        <fullName evidence="1">HpaB/PvcC/4-BUDH C-terminal domain-containing protein</fullName>
    </recommendedName>
</protein>
<dbReference type="SUPFAM" id="SSF47203">
    <property type="entry name" value="Acyl-CoA dehydrogenase C-terminal domain-like"/>
    <property type="match status" value="1"/>
</dbReference>